<accession>A0A1Z4MRY0</accession>
<evidence type="ECO:0000313" key="2">
    <source>
        <dbReference type="Proteomes" id="UP000218785"/>
    </source>
</evidence>
<evidence type="ECO:0000313" key="1">
    <source>
        <dbReference type="EMBL" id="BAY96237.1"/>
    </source>
</evidence>
<name>A0A1Z4MRY0_9CYAN</name>
<dbReference type="AlphaFoldDB" id="A0A1Z4MRY0"/>
<sequence>MKNAKVILEEFREFGTKHYFKITNGQEYQGWIMDILDDKLSFADSGPLASAVEIEIQIPMVDLATLSYWDENQKLWVDACWDNVTETWLHNPAR</sequence>
<proteinExistence type="predicted"/>
<protein>
    <submittedName>
        <fullName evidence="1">Uncharacterized protein</fullName>
    </submittedName>
</protein>
<gene>
    <name evidence="1" type="ORF">NIES37_01660</name>
</gene>
<dbReference type="Proteomes" id="UP000218785">
    <property type="component" value="Chromosome"/>
</dbReference>
<keyword evidence="2" id="KW-1185">Reference proteome</keyword>
<dbReference type="KEGG" id="ttq:NIES37_01660"/>
<organism evidence="1 2">
    <name type="scientific">Tolypothrix tenuis PCC 7101</name>
    <dbReference type="NCBI Taxonomy" id="231146"/>
    <lineage>
        <taxon>Bacteria</taxon>
        <taxon>Bacillati</taxon>
        <taxon>Cyanobacteriota</taxon>
        <taxon>Cyanophyceae</taxon>
        <taxon>Nostocales</taxon>
        <taxon>Tolypothrichaceae</taxon>
        <taxon>Tolypothrix</taxon>
    </lineage>
</organism>
<dbReference type="EMBL" id="AP018248">
    <property type="protein sequence ID" value="BAY96237.1"/>
    <property type="molecule type" value="Genomic_DNA"/>
</dbReference>
<reference evidence="1 2" key="1">
    <citation type="submission" date="2017-06" db="EMBL/GenBank/DDBJ databases">
        <title>Genome sequencing of cyanobaciteial culture collection at National Institute for Environmental Studies (NIES).</title>
        <authorList>
            <person name="Hirose Y."/>
            <person name="Shimura Y."/>
            <person name="Fujisawa T."/>
            <person name="Nakamura Y."/>
            <person name="Kawachi M."/>
        </authorList>
    </citation>
    <scope>NUCLEOTIDE SEQUENCE [LARGE SCALE GENOMIC DNA]</scope>
    <source>
        <strain evidence="1 2">NIES-37</strain>
    </source>
</reference>